<evidence type="ECO:0000313" key="8">
    <source>
        <dbReference type="EMBL" id="URE13870.1"/>
    </source>
</evidence>
<evidence type="ECO:0000256" key="1">
    <source>
        <dbReference type="ARBA" id="ARBA00004604"/>
    </source>
</evidence>
<dbReference type="Pfam" id="PF04147">
    <property type="entry name" value="Nop14"/>
    <property type="match status" value="1"/>
</dbReference>
<dbReference type="GO" id="GO:0030490">
    <property type="term" value="P:maturation of SSU-rRNA"/>
    <property type="evidence" value="ECO:0007669"/>
    <property type="project" value="TreeGrafter"/>
</dbReference>
<evidence type="ECO:0000256" key="3">
    <source>
        <dbReference type="ARBA" id="ARBA00022517"/>
    </source>
</evidence>
<evidence type="ECO:0000313" key="9">
    <source>
        <dbReference type="Proteomes" id="UP001055439"/>
    </source>
</evidence>
<comment type="subcellular location">
    <subcellularLocation>
        <location evidence="1">Nucleus</location>
        <location evidence="1">Nucleolus</location>
    </subcellularLocation>
</comment>
<evidence type="ECO:0000256" key="7">
    <source>
        <dbReference type="SAM" id="MobiDB-lite"/>
    </source>
</evidence>
<sequence>MAKTAARSVPSKKEKKKKGKGAKRLPSGPAAAAMKAAKPRPTLNPFETIWSRGKFDVVGKRRKGEERRIGLSRSVAIEKRKKTLLKEYEQSAKSSVFLDKRIGEKDDTLQEFDKTVLRLQRERQLKLKRTSKYNLSDDEEDDTTVDQPHFSDKDDFEDEVPLDEDEDADFKNGSGLASSKHLSLQSLQNSSDSSLLDGEDQTHKSKKQVMMEIISKSKFYKAQKVKEKEEDESLMAKLDEDFSTLAQTEALRALSHPSKMNALKALLNKDIKRESLKEGLSGLSDNKLIEKGLPDAYDKLVKELGSDRRAHASDRTKTPEEIAQEEKEHLEELEKQRQERMLATDDLTDEGSDDDTVEIQNSASIKIRPTSGDDLGDSFLIADDVAGKKGWIDGIYEQNDADNQDESGSSSQDSEGDEDNEGNGDGNDGSGDEHVNISTMKDWEQSDDDDDGLNMDSEETDNLDEKEVAIGDKLSLDLHEVKTSSSHETNAAGNLAPAKEKELPYVIEAPKNLPELCSLLDSRSDDEVVEIINRIRAYNSIRLAAENRKKMQIFYGVLLQYFAVLATQSPLNFKIINSLVKPLVEMSAETPYFAAICARQRLIHIRTRFLEDIKNPGRSCWPTLKTLLLLRLWSLVFPCSDFRHVVMTPALLLMCEYLMRCPINSGQDAACGSFLCSLVFSVCKQSQKFCPEAIIYLQTLLTSSIELKLGLQQHSQLNHLMEIRVVKPWLHITDQACAIRPLDFFAVMEMQEESPFFASDTFRQVKGSLDVSCLCITVNVHVLLFCVMPPFFNARASVLSSVSETLKGFIIIYEGFSSFAEIFSPISNLLHDVLQNPNLPGLLRDKMQDVLDLIRKTTDEHHMFRKPLQMRKQKPVPIKLLNPKFEENFVKGRDYDPDRERSEMKKLKKLLKSEKKGAIRELRKDSQFVSGLKETTRLMQEEERAEKYGKAMAFLQEQESAFKSGQLGKGRKRKR</sequence>
<dbReference type="GO" id="GO:0030692">
    <property type="term" value="C:Noc4p-Nop14p complex"/>
    <property type="evidence" value="ECO:0007669"/>
    <property type="project" value="TreeGrafter"/>
</dbReference>
<feature type="region of interest" description="Disordered" evidence="7">
    <location>
        <begin position="128"/>
        <end position="206"/>
    </location>
</feature>
<evidence type="ECO:0000256" key="6">
    <source>
        <dbReference type="ARBA" id="ARBA00024695"/>
    </source>
</evidence>
<accession>A0A9E7GFQ1</accession>
<keyword evidence="9" id="KW-1185">Reference proteome</keyword>
<feature type="region of interest" description="Disordered" evidence="7">
    <location>
        <begin position="307"/>
        <end position="377"/>
    </location>
</feature>
<feature type="compositionally biased region" description="Low complexity" evidence="7">
    <location>
        <begin position="176"/>
        <end position="196"/>
    </location>
</feature>
<reference evidence="8" key="1">
    <citation type="submission" date="2022-05" db="EMBL/GenBank/DDBJ databases">
        <title>The Musa troglodytarum L. genome provides insights into the mechanism of non-climacteric behaviour and enrichment of carotenoids.</title>
        <authorList>
            <person name="Wang J."/>
        </authorList>
    </citation>
    <scope>NUCLEOTIDE SEQUENCE</scope>
    <source>
        <tissue evidence="8">Leaf</tissue>
    </source>
</reference>
<proteinExistence type="inferred from homology"/>
<feature type="compositionally biased region" description="Acidic residues" evidence="7">
    <location>
        <begin position="346"/>
        <end position="357"/>
    </location>
</feature>
<keyword evidence="4" id="KW-0698">rRNA processing</keyword>
<feature type="region of interest" description="Disordered" evidence="7">
    <location>
        <begin position="398"/>
        <end position="466"/>
    </location>
</feature>
<feature type="region of interest" description="Disordered" evidence="7">
    <location>
        <begin position="1"/>
        <end position="45"/>
    </location>
</feature>
<evidence type="ECO:0000256" key="4">
    <source>
        <dbReference type="ARBA" id="ARBA00022552"/>
    </source>
</evidence>
<feature type="compositionally biased region" description="Basic and acidic residues" evidence="7">
    <location>
        <begin position="307"/>
        <end position="343"/>
    </location>
</feature>
<comment type="function">
    <text evidence="6">Involved in nucleolar processing of pre-18S ribosomal RNA. Has a role in the nuclear export of 40S pre-ribosomal subunit to the cytoplasm.</text>
</comment>
<feature type="compositionally biased region" description="Acidic residues" evidence="7">
    <location>
        <begin position="154"/>
        <end position="168"/>
    </location>
</feature>
<evidence type="ECO:0000256" key="5">
    <source>
        <dbReference type="ARBA" id="ARBA00023242"/>
    </source>
</evidence>
<dbReference type="OrthoDB" id="441771at2759"/>
<gene>
    <name evidence="8" type="ORF">MUK42_36316</name>
</gene>
<name>A0A9E7GFQ1_9LILI</name>
<dbReference type="InterPro" id="IPR007276">
    <property type="entry name" value="Nop14"/>
</dbReference>
<protein>
    <submittedName>
        <fullName evidence="8">Nop14-like family</fullName>
    </submittedName>
</protein>
<evidence type="ECO:0000256" key="2">
    <source>
        <dbReference type="ARBA" id="ARBA00007466"/>
    </source>
</evidence>
<comment type="similarity">
    <text evidence="2">Belongs to the NOP14 family.</text>
</comment>
<feature type="compositionally biased region" description="Basic residues" evidence="7">
    <location>
        <begin position="13"/>
        <end position="23"/>
    </location>
</feature>
<dbReference type="AlphaFoldDB" id="A0A9E7GFQ1"/>
<feature type="compositionally biased region" description="Acidic residues" evidence="7">
    <location>
        <begin position="445"/>
        <end position="462"/>
    </location>
</feature>
<dbReference type="GO" id="GO:0032040">
    <property type="term" value="C:small-subunit processome"/>
    <property type="evidence" value="ECO:0007669"/>
    <property type="project" value="InterPro"/>
</dbReference>
<dbReference type="PANTHER" id="PTHR23183:SF0">
    <property type="entry name" value="NUCLEOLAR PROTEIN 14"/>
    <property type="match status" value="1"/>
</dbReference>
<dbReference type="Proteomes" id="UP001055439">
    <property type="component" value="Chromosome 6"/>
</dbReference>
<organism evidence="8 9">
    <name type="scientific">Musa troglodytarum</name>
    <name type="common">fe'i banana</name>
    <dbReference type="NCBI Taxonomy" id="320322"/>
    <lineage>
        <taxon>Eukaryota</taxon>
        <taxon>Viridiplantae</taxon>
        <taxon>Streptophyta</taxon>
        <taxon>Embryophyta</taxon>
        <taxon>Tracheophyta</taxon>
        <taxon>Spermatophyta</taxon>
        <taxon>Magnoliopsida</taxon>
        <taxon>Liliopsida</taxon>
        <taxon>Zingiberales</taxon>
        <taxon>Musaceae</taxon>
        <taxon>Musa</taxon>
    </lineage>
</organism>
<dbReference type="PANTHER" id="PTHR23183">
    <property type="entry name" value="NOP14"/>
    <property type="match status" value="1"/>
</dbReference>
<keyword evidence="5" id="KW-0539">Nucleus</keyword>
<keyword evidence="3" id="KW-0690">Ribosome biogenesis</keyword>
<dbReference type="EMBL" id="CP097508">
    <property type="protein sequence ID" value="URE13870.1"/>
    <property type="molecule type" value="Genomic_DNA"/>
</dbReference>